<evidence type="ECO:0000313" key="2">
    <source>
        <dbReference type="Proteomes" id="UP000178429"/>
    </source>
</evidence>
<proteinExistence type="predicted"/>
<dbReference type="InterPro" id="IPR038735">
    <property type="entry name" value="MSMEG_1276-like_NTP-PPase_dom"/>
</dbReference>
<dbReference type="AlphaFoldDB" id="A0A1F8C1H3"/>
<protein>
    <submittedName>
        <fullName evidence="1">Uncharacterized protein</fullName>
    </submittedName>
</protein>
<dbReference type="Proteomes" id="UP000178429">
    <property type="component" value="Unassembled WGS sequence"/>
</dbReference>
<dbReference type="Gene3D" id="1.10.287.1080">
    <property type="entry name" value="MazG-like"/>
    <property type="match status" value="1"/>
</dbReference>
<organism evidence="1 2">
    <name type="scientific">Candidatus Woesebacteria bacterium RIFCSPLOWO2_01_FULL_44_14</name>
    <dbReference type="NCBI Taxonomy" id="1802525"/>
    <lineage>
        <taxon>Bacteria</taxon>
        <taxon>Candidatus Woeseibacteriota</taxon>
    </lineage>
</organism>
<reference evidence="1 2" key="1">
    <citation type="journal article" date="2016" name="Nat. Commun.">
        <title>Thousands of microbial genomes shed light on interconnected biogeochemical processes in an aquifer system.</title>
        <authorList>
            <person name="Anantharaman K."/>
            <person name="Brown C.T."/>
            <person name="Hug L.A."/>
            <person name="Sharon I."/>
            <person name="Castelle C.J."/>
            <person name="Probst A.J."/>
            <person name="Thomas B.C."/>
            <person name="Singh A."/>
            <person name="Wilkins M.J."/>
            <person name="Karaoz U."/>
            <person name="Brodie E.L."/>
            <person name="Williams K.H."/>
            <person name="Hubbard S.S."/>
            <person name="Banfield J.F."/>
        </authorList>
    </citation>
    <scope>NUCLEOTIDE SEQUENCE [LARGE SCALE GENOMIC DNA]</scope>
</reference>
<evidence type="ECO:0000313" key="1">
    <source>
        <dbReference type="EMBL" id="OGM70211.1"/>
    </source>
</evidence>
<name>A0A1F8C1H3_9BACT</name>
<dbReference type="SUPFAM" id="SSF101386">
    <property type="entry name" value="all-alpha NTP pyrophosphatases"/>
    <property type="match status" value="1"/>
</dbReference>
<accession>A0A1F8C1H3</accession>
<dbReference type="EMBL" id="MGHL01000006">
    <property type="protein sequence ID" value="OGM70211.1"/>
    <property type="molecule type" value="Genomic_DNA"/>
</dbReference>
<gene>
    <name evidence="1" type="ORF">A2975_04020</name>
</gene>
<dbReference type="CDD" id="cd11532">
    <property type="entry name" value="NTP-PPase_COG4997"/>
    <property type="match status" value="1"/>
</dbReference>
<sequence length="109" mass="12964">MRKRYHRKLIRDKIPEFIEAAGDKFETRILKNDEFRKELMKKLVEEAKEVAKAPSESLLDELADVLEMIKSISSHFGVDFKKVEKHQTEKRKKRGGFQKKLFLVWSTEK</sequence>
<comment type="caution">
    <text evidence="1">The sequence shown here is derived from an EMBL/GenBank/DDBJ whole genome shotgun (WGS) entry which is preliminary data.</text>
</comment>
<dbReference type="GO" id="GO:0009143">
    <property type="term" value="P:nucleoside triphosphate catabolic process"/>
    <property type="evidence" value="ECO:0007669"/>
    <property type="project" value="InterPro"/>
</dbReference>
<dbReference type="GO" id="GO:0047429">
    <property type="term" value="F:nucleoside triphosphate diphosphatase activity"/>
    <property type="evidence" value="ECO:0007669"/>
    <property type="project" value="InterPro"/>
</dbReference>
<dbReference type="STRING" id="1802525.A2975_04020"/>